<proteinExistence type="inferred from homology"/>
<reference evidence="13 14" key="1">
    <citation type="submission" date="2024-08" db="EMBL/GenBank/DDBJ databases">
        <authorList>
            <person name="Will J Nash"/>
            <person name="Angela Man"/>
            <person name="Seanna McTaggart"/>
            <person name="Kendall Baker"/>
            <person name="Tom Barker"/>
            <person name="Leah Catchpole"/>
            <person name="Alex Durrant"/>
            <person name="Karim Gharbi"/>
            <person name="Naomi Irish"/>
            <person name="Gemy Kaithakottil"/>
            <person name="Debby Ku"/>
            <person name="Aaliyah Providence"/>
            <person name="Felix Shaw"/>
            <person name="David Swarbreck"/>
            <person name="Chris Watkins"/>
            <person name="Ann M. McCartney"/>
            <person name="Giulio Formenti"/>
            <person name="Alice Mouton"/>
            <person name="Noel Vella"/>
            <person name="Bjorn M von Reumont"/>
            <person name="Adriana Vella"/>
            <person name="Wilfried Haerty"/>
        </authorList>
    </citation>
    <scope>NUCLEOTIDE SEQUENCE [LARGE SCALE GENOMIC DNA]</scope>
</reference>
<comment type="function">
    <text evidence="9">Odorant receptor which mediates acceptance or avoidance behavior, depending on its substrates. The odorant receptor repertoire encodes a large collection of odor stimuli that vary widely in identity, intensity, and duration. May form a complex with Orco to form odorant-sensing units, providing sensitive and prolonged odorant signaling and calcium permeability.</text>
</comment>
<keyword evidence="6 12" id="KW-0472">Membrane</keyword>
<comment type="caution">
    <text evidence="13">The sequence shown here is derived from an EMBL/GenBank/DDBJ whole genome shotgun (WGS) entry which is preliminary data.</text>
</comment>
<evidence type="ECO:0000256" key="1">
    <source>
        <dbReference type="ARBA" id="ARBA00004141"/>
    </source>
</evidence>
<evidence type="ECO:0000313" key="13">
    <source>
        <dbReference type="EMBL" id="CAL7950588.1"/>
    </source>
</evidence>
<evidence type="ECO:0000256" key="8">
    <source>
        <dbReference type="ARBA" id="ARBA00023224"/>
    </source>
</evidence>
<dbReference type="PANTHER" id="PTHR21137:SF37">
    <property type="entry name" value="ODORANT RECEPTOR 46A, ISOFORM B-RELATED"/>
    <property type="match status" value="1"/>
</dbReference>
<keyword evidence="8" id="KW-0807">Transducer</keyword>
<keyword evidence="14" id="KW-1185">Reference proteome</keyword>
<feature type="transmembrane region" description="Helical" evidence="12">
    <location>
        <begin position="190"/>
        <end position="213"/>
    </location>
</feature>
<feature type="transmembrane region" description="Helical" evidence="12">
    <location>
        <begin position="219"/>
        <end position="242"/>
    </location>
</feature>
<keyword evidence="2" id="KW-0716">Sensory transduction</keyword>
<evidence type="ECO:0000256" key="5">
    <source>
        <dbReference type="ARBA" id="ARBA00022989"/>
    </source>
</evidence>
<keyword evidence="4" id="KW-0552">Olfaction</keyword>
<comment type="subcellular location">
    <subcellularLocation>
        <location evidence="1">Membrane</location>
        <topology evidence="1">Multi-pass membrane protein</topology>
    </subcellularLocation>
</comment>
<dbReference type="Proteomes" id="UP001642520">
    <property type="component" value="Unassembled WGS sequence"/>
</dbReference>
<evidence type="ECO:0000256" key="2">
    <source>
        <dbReference type="ARBA" id="ARBA00022606"/>
    </source>
</evidence>
<evidence type="ECO:0000256" key="4">
    <source>
        <dbReference type="ARBA" id="ARBA00022725"/>
    </source>
</evidence>
<evidence type="ECO:0000256" key="3">
    <source>
        <dbReference type="ARBA" id="ARBA00022692"/>
    </source>
</evidence>
<evidence type="ECO:0000313" key="14">
    <source>
        <dbReference type="Proteomes" id="UP001642520"/>
    </source>
</evidence>
<evidence type="ECO:0000256" key="10">
    <source>
        <dbReference type="ARBA" id="ARBA00037946"/>
    </source>
</evidence>
<accession>A0ABP1PDE9</accession>
<gene>
    <name evidence="13" type="ORF">XYLVIOL_LOCUS10042</name>
</gene>
<dbReference type="Pfam" id="PF02949">
    <property type="entry name" value="7tm_6"/>
    <property type="match status" value="1"/>
</dbReference>
<keyword evidence="5 12" id="KW-1133">Transmembrane helix</keyword>
<keyword evidence="7" id="KW-0675">Receptor</keyword>
<evidence type="ECO:0000256" key="11">
    <source>
        <dbReference type="ARBA" id="ARBA00038679"/>
    </source>
</evidence>
<comment type="subunit">
    <text evidence="11">Interacts with Orco. Complexes exist early in the endomembrane system in olfactory sensory neurons (OSNs), coupling these complexes to the conserved ciliary trafficking pathway.</text>
</comment>
<dbReference type="InterPro" id="IPR004117">
    <property type="entry name" value="7tm6_olfct_rcpt"/>
</dbReference>
<organism evidence="13 14">
    <name type="scientific">Xylocopa violacea</name>
    <name type="common">Violet carpenter bee</name>
    <name type="synonym">Apis violacea</name>
    <dbReference type="NCBI Taxonomy" id="135666"/>
    <lineage>
        <taxon>Eukaryota</taxon>
        <taxon>Metazoa</taxon>
        <taxon>Ecdysozoa</taxon>
        <taxon>Arthropoda</taxon>
        <taxon>Hexapoda</taxon>
        <taxon>Insecta</taxon>
        <taxon>Pterygota</taxon>
        <taxon>Neoptera</taxon>
        <taxon>Endopterygota</taxon>
        <taxon>Hymenoptera</taxon>
        <taxon>Apocrita</taxon>
        <taxon>Aculeata</taxon>
        <taxon>Apoidea</taxon>
        <taxon>Anthophila</taxon>
        <taxon>Apidae</taxon>
        <taxon>Xylocopa</taxon>
        <taxon>Xylocopa</taxon>
    </lineage>
</organism>
<evidence type="ECO:0000256" key="12">
    <source>
        <dbReference type="SAM" id="Phobius"/>
    </source>
</evidence>
<name>A0ABP1PDE9_XYLVO</name>
<feature type="transmembrane region" description="Helical" evidence="12">
    <location>
        <begin position="12"/>
        <end position="32"/>
    </location>
</feature>
<dbReference type="PANTHER" id="PTHR21137">
    <property type="entry name" value="ODORANT RECEPTOR"/>
    <property type="match status" value="1"/>
</dbReference>
<evidence type="ECO:0000256" key="6">
    <source>
        <dbReference type="ARBA" id="ARBA00023136"/>
    </source>
</evidence>
<dbReference type="EMBL" id="CAXAJV020001300">
    <property type="protein sequence ID" value="CAL7950588.1"/>
    <property type="molecule type" value="Genomic_DNA"/>
</dbReference>
<comment type="similarity">
    <text evidence="10">Belongs to the insect chemoreceptor superfamily. Heteromeric odorant receptor channel (TC 1.A.69) family. Or2a subfamily.</text>
</comment>
<evidence type="ECO:0000256" key="7">
    <source>
        <dbReference type="ARBA" id="ARBA00023170"/>
    </source>
</evidence>
<sequence length="316" mass="36589">MSTVNNMDEFAAVSNILIAMCIGFCKLTNMLIRRKEIIDLMDMFLEEPCATSNIEEERIQMKYDDRVRRTTLRYTILIETSVSMTVLNSLRTNFQHGRLTYKGWIPYNYTSEILFPLTFAFQLAAVFVQSLVHGAADTLFFGVLTQIYCQLEILLFRLNDVTTNSQGTLQRFVRHHNCIYQLAEMINRTLYLTIFSQIFGSSLLLCLSLFQLIKVDILSTEFCASICYLLIMTLQSFLYCWYGNEVKLKSIDLSDMIFHSNWTMLSKDSKQILQIAMNRTRSPIELETAHVITVNIDLFVILIKTSYSVYNLLQSS</sequence>
<evidence type="ECO:0008006" key="15">
    <source>
        <dbReference type="Google" id="ProtNLM"/>
    </source>
</evidence>
<keyword evidence="3 12" id="KW-0812">Transmembrane</keyword>
<protein>
    <recommendedName>
        <fullName evidence="15">Odorant receptor</fullName>
    </recommendedName>
</protein>
<evidence type="ECO:0000256" key="9">
    <source>
        <dbReference type="ARBA" id="ARBA00037764"/>
    </source>
</evidence>